<dbReference type="AlphaFoldDB" id="A0A8X6XYZ9"/>
<dbReference type="Proteomes" id="UP000886998">
    <property type="component" value="Unassembled WGS sequence"/>
</dbReference>
<name>A0A8X6XYZ9_9ARAC</name>
<protein>
    <submittedName>
        <fullName evidence="2">Uncharacterized protein</fullName>
    </submittedName>
</protein>
<keyword evidence="3" id="KW-1185">Reference proteome</keyword>
<sequence length="91" mass="9896">MILSEESVGSFNSKGVKTGPSNAVCGPKHFECGNTTRYIEHCDGIQHCDEGEDEEGSDDAYGSLDSLLKAIGKHRELKDVLLDESFDNCSK</sequence>
<comment type="caution">
    <text evidence="2">The sequence shown here is derived from an EMBL/GenBank/DDBJ whole genome shotgun (WGS) entry which is preliminary data.</text>
</comment>
<evidence type="ECO:0000313" key="2">
    <source>
        <dbReference type="EMBL" id="GFY61289.1"/>
    </source>
</evidence>
<keyword evidence="1" id="KW-1015">Disulfide bond</keyword>
<reference evidence="2" key="1">
    <citation type="submission" date="2020-08" db="EMBL/GenBank/DDBJ databases">
        <title>Multicomponent nature underlies the extraordinary mechanical properties of spider dragline silk.</title>
        <authorList>
            <person name="Kono N."/>
            <person name="Nakamura H."/>
            <person name="Mori M."/>
            <person name="Yoshida Y."/>
            <person name="Ohtoshi R."/>
            <person name="Malay A.D."/>
            <person name="Moran D.A.P."/>
            <person name="Tomita M."/>
            <person name="Numata K."/>
            <person name="Arakawa K."/>
        </authorList>
    </citation>
    <scope>NUCLEOTIDE SEQUENCE</scope>
</reference>
<evidence type="ECO:0000256" key="1">
    <source>
        <dbReference type="ARBA" id="ARBA00023157"/>
    </source>
</evidence>
<dbReference type="InterPro" id="IPR036055">
    <property type="entry name" value="LDL_receptor-like_sf"/>
</dbReference>
<evidence type="ECO:0000313" key="3">
    <source>
        <dbReference type="Proteomes" id="UP000886998"/>
    </source>
</evidence>
<accession>A0A8X6XYZ9</accession>
<dbReference type="SUPFAM" id="SSF57424">
    <property type="entry name" value="LDL receptor-like module"/>
    <property type="match status" value="1"/>
</dbReference>
<gene>
    <name evidence="2" type="ORF">TNIN_394661</name>
</gene>
<proteinExistence type="predicted"/>
<dbReference type="EMBL" id="BMAV01013541">
    <property type="protein sequence ID" value="GFY61289.1"/>
    <property type="molecule type" value="Genomic_DNA"/>
</dbReference>
<organism evidence="2 3">
    <name type="scientific">Trichonephila inaurata madagascariensis</name>
    <dbReference type="NCBI Taxonomy" id="2747483"/>
    <lineage>
        <taxon>Eukaryota</taxon>
        <taxon>Metazoa</taxon>
        <taxon>Ecdysozoa</taxon>
        <taxon>Arthropoda</taxon>
        <taxon>Chelicerata</taxon>
        <taxon>Arachnida</taxon>
        <taxon>Araneae</taxon>
        <taxon>Araneomorphae</taxon>
        <taxon>Entelegynae</taxon>
        <taxon>Araneoidea</taxon>
        <taxon>Nephilidae</taxon>
        <taxon>Trichonephila</taxon>
        <taxon>Trichonephila inaurata</taxon>
    </lineage>
</organism>